<dbReference type="EMBL" id="JAUSUV010000011">
    <property type="protein sequence ID" value="MDQ0418370.1"/>
    <property type="molecule type" value="Genomic_DNA"/>
</dbReference>
<comment type="caution">
    <text evidence="1">The sequence shown here is derived from an EMBL/GenBank/DDBJ whole genome shotgun (WGS) entry which is preliminary data.</text>
</comment>
<proteinExistence type="predicted"/>
<sequence length="29" mass="3320">MNALGLQDEGPIQLRLYLFSKVKDGLWLT</sequence>
<organism evidence="1 2">
    <name type="scientific">Croceifilum oryzae</name>
    <dbReference type="NCBI Taxonomy" id="1553429"/>
    <lineage>
        <taxon>Bacteria</taxon>
        <taxon>Bacillati</taxon>
        <taxon>Bacillota</taxon>
        <taxon>Bacilli</taxon>
        <taxon>Bacillales</taxon>
        <taxon>Thermoactinomycetaceae</taxon>
        <taxon>Croceifilum</taxon>
    </lineage>
</organism>
<dbReference type="AlphaFoldDB" id="A0AAJ1TGD2"/>
<evidence type="ECO:0000313" key="2">
    <source>
        <dbReference type="Proteomes" id="UP001238450"/>
    </source>
</evidence>
<dbReference type="Proteomes" id="UP001238450">
    <property type="component" value="Unassembled WGS sequence"/>
</dbReference>
<protein>
    <submittedName>
        <fullName evidence="1">Uncharacterized protein</fullName>
    </submittedName>
</protein>
<evidence type="ECO:0000313" key="1">
    <source>
        <dbReference type="EMBL" id="MDQ0418370.1"/>
    </source>
</evidence>
<accession>A0AAJ1TGD2</accession>
<gene>
    <name evidence="1" type="ORF">J2Z48_002562</name>
</gene>
<name>A0AAJ1TGD2_9BACL</name>
<keyword evidence="2" id="KW-1185">Reference proteome</keyword>
<reference evidence="1 2" key="1">
    <citation type="submission" date="2023-07" db="EMBL/GenBank/DDBJ databases">
        <title>Genomic Encyclopedia of Type Strains, Phase IV (KMG-IV): sequencing the most valuable type-strain genomes for metagenomic binning, comparative biology and taxonomic classification.</title>
        <authorList>
            <person name="Goeker M."/>
        </authorList>
    </citation>
    <scope>NUCLEOTIDE SEQUENCE [LARGE SCALE GENOMIC DNA]</scope>
    <source>
        <strain evidence="1 2">DSM 46876</strain>
    </source>
</reference>